<accession>A0A8B6HNV5</accession>
<dbReference type="OrthoDB" id="6090825at2759"/>
<dbReference type="AlphaFoldDB" id="A0A8B6HNV5"/>
<name>A0A8B6HNV5_MYTGA</name>
<evidence type="ECO:0000313" key="1">
    <source>
        <dbReference type="EMBL" id="VDI82553.1"/>
    </source>
</evidence>
<gene>
    <name evidence="1" type="ORF">MGAL_10B014376</name>
</gene>
<evidence type="ECO:0000313" key="2">
    <source>
        <dbReference type="Proteomes" id="UP000596742"/>
    </source>
</evidence>
<dbReference type="SUPFAM" id="SSF63829">
    <property type="entry name" value="Calcium-dependent phosphotriesterase"/>
    <property type="match status" value="1"/>
</dbReference>
<keyword evidence="2" id="KW-1185">Reference proteome</keyword>
<reference evidence="1" key="1">
    <citation type="submission" date="2018-11" db="EMBL/GenBank/DDBJ databases">
        <authorList>
            <person name="Alioto T."/>
            <person name="Alioto T."/>
        </authorList>
    </citation>
    <scope>NUCLEOTIDE SEQUENCE</scope>
</reference>
<protein>
    <submittedName>
        <fullName evidence="1">Uncharacterized protein</fullName>
    </submittedName>
</protein>
<dbReference type="EMBL" id="UYJE01010371">
    <property type="protein sequence ID" value="VDI82553.1"/>
    <property type="molecule type" value="Genomic_DNA"/>
</dbReference>
<proteinExistence type="predicted"/>
<sequence>MASSDVDLMEATVKHLTSVKKERTRFYGAVFLPDGKLLVSDKANCRLLLFEDDFFYIQEFKLPDAPYDITIGSNQKIYVLMFKNKLLKCEIDGDDFNILETYDVANGTVSIQTYNDQLVTCCSEAVKILDLEGKEVQSFKKSNCKSELVVSTKLKRFYLITDHGEVSGRKLSDGNEVFNFTNPALTSISSIALDRNDNVYATSYDSKKLFQISKNRRKHRVLLEKFEKVNKPDTIVFHPSKDMFIIFASEDFDVYQF</sequence>
<organism evidence="1 2">
    <name type="scientific">Mytilus galloprovincialis</name>
    <name type="common">Mediterranean mussel</name>
    <dbReference type="NCBI Taxonomy" id="29158"/>
    <lineage>
        <taxon>Eukaryota</taxon>
        <taxon>Metazoa</taxon>
        <taxon>Spiralia</taxon>
        <taxon>Lophotrochozoa</taxon>
        <taxon>Mollusca</taxon>
        <taxon>Bivalvia</taxon>
        <taxon>Autobranchia</taxon>
        <taxon>Pteriomorphia</taxon>
        <taxon>Mytilida</taxon>
        <taxon>Mytiloidea</taxon>
        <taxon>Mytilidae</taxon>
        <taxon>Mytilinae</taxon>
        <taxon>Mytilus</taxon>
    </lineage>
</organism>
<dbReference type="Proteomes" id="UP000596742">
    <property type="component" value="Unassembled WGS sequence"/>
</dbReference>
<dbReference type="InterPro" id="IPR011042">
    <property type="entry name" value="6-blade_b-propeller_TolB-like"/>
</dbReference>
<dbReference type="Gene3D" id="2.120.10.30">
    <property type="entry name" value="TolB, C-terminal domain"/>
    <property type="match status" value="1"/>
</dbReference>
<comment type="caution">
    <text evidence="1">The sequence shown here is derived from an EMBL/GenBank/DDBJ whole genome shotgun (WGS) entry which is preliminary data.</text>
</comment>